<keyword evidence="3" id="KW-1185">Reference proteome</keyword>
<dbReference type="InterPro" id="IPR012296">
    <property type="entry name" value="Nuclease_put_TT1808"/>
</dbReference>
<dbReference type="Pfam" id="PF05685">
    <property type="entry name" value="Uma2"/>
    <property type="match status" value="1"/>
</dbReference>
<dbReference type="AlphaFoldDB" id="A0A017T9A6"/>
<dbReference type="CDD" id="cd06260">
    <property type="entry name" value="DUF820-like"/>
    <property type="match status" value="1"/>
</dbReference>
<dbReference type="EMBL" id="ASRX01000020">
    <property type="protein sequence ID" value="EYF05824.1"/>
    <property type="molecule type" value="Genomic_DNA"/>
</dbReference>
<evidence type="ECO:0000313" key="3">
    <source>
        <dbReference type="Proteomes" id="UP000019678"/>
    </source>
</evidence>
<dbReference type="PANTHER" id="PTHR36558">
    <property type="entry name" value="GLR1098 PROTEIN"/>
    <property type="match status" value="1"/>
</dbReference>
<reference evidence="2 3" key="1">
    <citation type="submission" date="2013-05" db="EMBL/GenBank/DDBJ databases">
        <title>Genome assembly of Chondromyces apiculatus DSM 436.</title>
        <authorList>
            <person name="Sharma G."/>
            <person name="Khatri I."/>
            <person name="Kaur C."/>
            <person name="Mayilraj S."/>
            <person name="Subramanian S."/>
        </authorList>
    </citation>
    <scope>NUCLEOTIDE SEQUENCE [LARGE SCALE GENOMIC DNA]</scope>
    <source>
        <strain evidence="2 3">DSM 436</strain>
    </source>
</reference>
<dbReference type="Proteomes" id="UP000019678">
    <property type="component" value="Unassembled WGS sequence"/>
</dbReference>
<dbReference type="InterPro" id="IPR008538">
    <property type="entry name" value="Uma2"/>
</dbReference>
<comment type="caution">
    <text evidence="2">The sequence shown here is derived from an EMBL/GenBank/DDBJ whole genome shotgun (WGS) entry which is preliminary data.</text>
</comment>
<protein>
    <recommendedName>
        <fullName evidence="1">Putative restriction endonuclease domain-containing protein</fullName>
    </recommendedName>
</protein>
<evidence type="ECO:0000313" key="2">
    <source>
        <dbReference type="EMBL" id="EYF05824.1"/>
    </source>
</evidence>
<organism evidence="2 3">
    <name type="scientific">Chondromyces apiculatus DSM 436</name>
    <dbReference type="NCBI Taxonomy" id="1192034"/>
    <lineage>
        <taxon>Bacteria</taxon>
        <taxon>Pseudomonadati</taxon>
        <taxon>Myxococcota</taxon>
        <taxon>Polyangia</taxon>
        <taxon>Polyangiales</taxon>
        <taxon>Polyangiaceae</taxon>
        <taxon>Chondromyces</taxon>
    </lineage>
</organism>
<gene>
    <name evidence="2" type="ORF">CAP_2825</name>
</gene>
<evidence type="ECO:0000259" key="1">
    <source>
        <dbReference type="Pfam" id="PF05685"/>
    </source>
</evidence>
<sequence>MLSESTERHDRGKKFEQYRKLPSLREYLLVSQDQVLVEQYTREEDGRWSFREHRAGTQVHLPSLRCELSVDTVAARVFGG</sequence>
<dbReference type="PANTHER" id="PTHR36558:SF1">
    <property type="entry name" value="RESTRICTION ENDONUCLEASE DOMAIN-CONTAINING PROTEIN-RELATED"/>
    <property type="match status" value="1"/>
</dbReference>
<dbReference type="eggNOG" id="COG4636">
    <property type="taxonomic scope" value="Bacteria"/>
</dbReference>
<dbReference type="STRING" id="1192034.CAP_2825"/>
<proteinExistence type="predicted"/>
<feature type="domain" description="Putative restriction endonuclease" evidence="1">
    <location>
        <begin position="2"/>
        <end position="69"/>
    </location>
</feature>
<dbReference type="Gene3D" id="3.90.1570.10">
    <property type="entry name" value="tt1808, chain A"/>
    <property type="match status" value="1"/>
</dbReference>
<accession>A0A017T9A6</accession>
<name>A0A017T9A6_9BACT</name>